<feature type="coiled-coil region" evidence="1">
    <location>
        <begin position="76"/>
        <end position="136"/>
    </location>
</feature>
<feature type="signal peptide" evidence="2">
    <location>
        <begin position="1"/>
        <end position="24"/>
    </location>
</feature>
<gene>
    <name evidence="4" type="ORF">R53529_LOCUS1311</name>
    <name evidence="3" type="ORF">R53530_LOCUS1123</name>
</gene>
<accession>A0A9W4TP50</accession>
<keyword evidence="1" id="KW-0175">Coiled coil</keyword>
<evidence type="ECO:0000256" key="1">
    <source>
        <dbReference type="SAM" id="Coils"/>
    </source>
</evidence>
<protein>
    <recommendedName>
        <fullName evidence="7">DUF1090 domain-containing protein</fullName>
    </recommendedName>
</protein>
<evidence type="ECO:0000313" key="3">
    <source>
        <dbReference type="EMBL" id="CAI3939113.1"/>
    </source>
</evidence>
<feature type="chain" id="PRO_5040782500" description="DUF1090 domain-containing protein" evidence="2">
    <location>
        <begin position="25"/>
        <end position="141"/>
    </location>
</feature>
<dbReference type="EMBL" id="CAMXCS010000002">
    <property type="protein sequence ID" value="CAI3944397.1"/>
    <property type="molecule type" value="Genomic_DNA"/>
</dbReference>
<proteinExistence type="predicted"/>
<dbReference type="Proteomes" id="UP001154255">
    <property type="component" value="Unassembled WGS sequence"/>
</dbReference>
<evidence type="ECO:0000256" key="2">
    <source>
        <dbReference type="SAM" id="SignalP"/>
    </source>
</evidence>
<comment type="caution">
    <text evidence="3">The sequence shown here is derived from an EMBL/GenBank/DDBJ whole genome shotgun (WGS) entry which is preliminary data.</text>
</comment>
<name>A0A9W4TP50_9PROT</name>
<evidence type="ECO:0008006" key="7">
    <source>
        <dbReference type="Google" id="ProtNLM"/>
    </source>
</evidence>
<sequence>MMIKSMVKVGCFSTLLLFSIPALAVDHYDFKTCKEKAADIQEKISYAKQSSNQNKIDKFEHKLNRINNKCTNSYLQEKYQEDVDDEQEDVFEAINELKQAQQSGDTQKIAKKQAKLEKKQAEFKAAQAALEAFKNKVKANQ</sequence>
<dbReference type="Pfam" id="PF06476">
    <property type="entry name" value="DUF1090"/>
    <property type="match status" value="1"/>
</dbReference>
<keyword evidence="2" id="KW-0732">Signal</keyword>
<evidence type="ECO:0000313" key="6">
    <source>
        <dbReference type="Proteomes" id="UP001154259"/>
    </source>
</evidence>
<dbReference type="Proteomes" id="UP001154259">
    <property type="component" value="Unassembled WGS sequence"/>
</dbReference>
<evidence type="ECO:0000313" key="4">
    <source>
        <dbReference type="EMBL" id="CAI3944397.1"/>
    </source>
</evidence>
<keyword evidence="6" id="KW-1185">Reference proteome</keyword>
<evidence type="ECO:0000313" key="5">
    <source>
        <dbReference type="Proteomes" id="UP001154255"/>
    </source>
</evidence>
<dbReference type="InterPro" id="IPR009468">
    <property type="entry name" value="DUF1090"/>
</dbReference>
<dbReference type="AlphaFoldDB" id="A0A9W4TP50"/>
<dbReference type="RefSeq" id="WP_271789743.1">
    <property type="nucleotide sequence ID" value="NZ_CAMXCM010000002.1"/>
</dbReference>
<reference evidence="3" key="1">
    <citation type="submission" date="2022-10" db="EMBL/GenBank/DDBJ databases">
        <authorList>
            <person name="Botero Cardona J."/>
        </authorList>
    </citation>
    <scope>NUCLEOTIDE SEQUENCE</scope>
    <source>
        <strain evidence="3">LMG 31819</strain>
        <strain evidence="4">R-53529</strain>
    </source>
</reference>
<dbReference type="EMBL" id="CAMXCM010000002">
    <property type="protein sequence ID" value="CAI3939113.1"/>
    <property type="molecule type" value="Genomic_DNA"/>
</dbReference>
<organism evidence="3 5">
    <name type="scientific">Commensalibacter communis</name>
    <dbReference type="NCBI Taxonomy" id="2972786"/>
    <lineage>
        <taxon>Bacteria</taxon>
        <taxon>Pseudomonadati</taxon>
        <taxon>Pseudomonadota</taxon>
        <taxon>Alphaproteobacteria</taxon>
        <taxon>Acetobacterales</taxon>
        <taxon>Acetobacteraceae</taxon>
    </lineage>
</organism>